<evidence type="ECO:0000313" key="3">
    <source>
        <dbReference type="Proteomes" id="UP001627284"/>
    </source>
</evidence>
<sequence>LPKRNPSIFYSLFFFPSKKKIIRRPPLSILQLFSGQHTQQKGGRAPTLRHQADDSELRQAIPRPTAGESNSRSHPQQALARVACSRGCPFSFRSPFLFLKQSHRSSENQPRGPPAPTDEPLSLLLSPPAAAARLLLFLSSPTLFLLDSSSVEESNNISNNQQFRPAYFGGAMTSKAKHFDKVGYLQICPRFVYFYFYFIFMCKLPILEISSSSFCSNS</sequence>
<feature type="non-terminal residue" evidence="2">
    <location>
        <position position="1"/>
    </location>
</feature>
<reference evidence="2 3" key="1">
    <citation type="submission" date="2024-05" db="EMBL/GenBank/DDBJ databases">
        <title>De novo assembly of an allotetraploid wild potato.</title>
        <authorList>
            <person name="Hosaka A.J."/>
        </authorList>
    </citation>
    <scope>NUCLEOTIDE SEQUENCE [LARGE SCALE GENOMIC DNA]</scope>
    <source>
        <tissue evidence="2">Young leaves</tissue>
    </source>
</reference>
<dbReference type="EMBL" id="JBJKTR010000009">
    <property type="protein sequence ID" value="KAL3358787.1"/>
    <property type="molecule type" value="Genomic_DNA"/>
</dbReference>
<comment type="caution">
    <text evidence="2">The sequence shown here is derived from an EMBL/GenBank/DDBJ whole genome shotgun (WGS) entry which is preliminary data.</text>
</comment>
<dbReference type="Proteomes" id="UP001627284">
    <property type="component" value="Unassembled WGS sequence"/>
</dbReference>
<organism evidence="2 3">
    <name type="scientific">Solanum stoloniferum</name>
    <dbReference type="NCBI Taxonomy" id="62892"/>
    <lineage>
        <taxon>Eukaryota</taxon>
        <taxon>Viridiplantae</taxon>
        <taxon>Streptophyta</taxon>
        <taxon>Embryophyta</taxon>
        <taxon>Tracheophyta</taxon>
        <taxon>Spermatophyta</taxon>
        <taxon>Magnoliopsida</taxon>
        <taxon>eudicotyledons</taxon>
        <taxon>Gunneridae</taxon>
        <taxon>Pentapetalae</taxon>
        <taxon>asterids</taxon>
        <taxon>lamiids</taxon>
        <taxon>Solanales</taxon>
        <taxon>Solanaceae</taxon>
        <taxon>Solanoideae</taxon>
        <taxon>Solaneae</taxon>
        <taxon>Solanum</taxon>
    </lineage>
</organism>
<feature type="region of interest" description="Disordered" evidence="1">
    <location>
        <begin position="103"/>
        <end position="122"/>
    </location>
</feature>
<accession>A0ABD2TTG9</accession>
<evidence type="ECO:0000313" key="2">
    <source>
        <dbReference type="EMBL" id="KAL3358787.1"/>
    </source>
</evidence>
<proteinExistence type="predicted"/>
<dbReference type="AlphaFoldDB" id="A0ABD2TTG9"/>
<feature type="region of interest" description="Disordered" evidence="1">
    <location>
        <begin position="35"/>
        <end position="55"/>
    </location>
</feature>
<gene>
    <name evidence="2" type="ORF">AABB24_015732</name>
</gene>
<name>A0ABD2TTG9_9SOLN</name>
<evidence type="ECO:0000256" key="1">
    <source>
        <dbReference type="SAM" id="MobiDB-lite"/>
    </source>
</evidence>
<protein>
    <submittedName>
        <fullName evidence="2">Uncharacterized protein</fullName>
    </submittedName>
</protein>
<keyword evidence="3" id="KW-1185">Reference proteome</keyword>